<gene>
    <name evidence="7" type="primary">N6AMT1_1</name>
    <name evidence="7" type="ORF">FOL47_007923</name>
</gene>
<evidence type="ECO:0000313" key="8">
    <source>
        <dbReference type="Proteomes" id="UP000591131"/>
    </source>
</evidence>
<dbReference type="Proteomes" id="UP000591131">
    <property type="component" value="Unassembled WGS sequence"/>
</dbReference>
<evidence type="ECO:0000313" key="7">
    <source>
        <dbReference type="EMBL" id="KAF4675306.1"/>
    </source>
</evidence>
<feature type="domain" description="Methyltransferase small" evidence="6">
    <location>
        <begin position="63"/>
        <end position="146"/>
    </location>
</feature>
<comment type="caution">
    <text evidence="7">The sequence shown here is derived from an EMBL/GenBank/DDBJ whole genome shotgun (WGS) entry which is preliminary data.</text>
</comment>
<keyword evidence="8" id="KW-1185">Reference proteome</keyword>
<protein>
    <submittedName>
        <fullName evidence="7">HemK methyltransferase member 2</fullName>
    </submittedName>
</protein>
<keyword evidence="4" id="KW-0949">S-adenosyl-L-methionine</keyword>
<dbReference type="InterPro" id="IPR052190">
    <property type="entry name" value="Euk-Arch_PrmC-MTase"/>
</dbReference>
<dbReference type="Gene3D" id="3.40.50.150">
    <property type="entry name" value="Vaccinia Virus protein VP39"/>
    <property type="match status" value="1"/>
</dbReference>
<proteinExistence type="inferred from homology"/>
<dbReference type="PANTHER" id="PTHR45875:SF1">
    <property type="entry name" value="METHYLTRANSFERASE N6AMT1"/>
    <property type="match status" value="1"/>
</dbReference>
<dbReference type="PANTHER" id="PTHR45875">
    <property type="entry name" value="METHYLTRANSFERASE N6AMT1"/>
    <property type="match status" value="1"/>
</dbReference>
<name>A0A7J6MV55_PERCH</name>
<keyword evidence="3 7" id="KW-0808">Transferase</keyword>
<dbReference type="GO" id="GO:0008757">
    <property type="term" value="F:S-adenosylmethionine-dependent methyltransferase activity"/>
    <property type="evidence" value="ECO:0007669"/>
    <property type="project" value="TreeGrafter"/>
</dbReference>
<dbReference type="InterPro" id="IPR007848">
    <property type="entry name" value="Small_mtfrase_dom"/>
</dbReference>
<accession>A0A7J6MV55</accession>
<evidence type="ECO:0000256" key="4">
    <source>
        <dbReference type="ARBA" id="ARBA00022691"/>
    </source>
</evidence>
<dbReference type="OrthoDB" id="406152at2759"/>
<evidence type="ECO:0000256" key="2">
    <source>
        <dbReference type="ARBA" id="ARBA00022603"/>
    </source>
</evidence>
<feature type="region of interest" description="Disordered" evidence="5">
    <location>
        <begin position="1"/>
        <end position="21"/>
    </location>
</feature>
<keyword evidence="2 7" id="KW-0489">Methyltransferase</keyword>
<dbReference type="AlphaFoldDB" id="A0A7J6MV55"/>
<organism evidence="7 8">
    <name type="scientific">Perkinsus chesapeaki</name>
    <name type="common">Clam parasite</name>
    <name type="synonym">Perkinsus andrewsi</name>
    <dbReference type="NCBI Taxonomy" id="330153"/>
    <lineage>
        <taxon>Eukaryota</taxon>
        <taxon>Sar</taxon>
        <taxon>Alveolata</taxon>
        <taxon>Perkinsozoa</taxon>
        <taxon>Perkinsea</taxon>
        <taxon>Perkinsida</taxon>
        <taxon>Perkinsidae</taxon>
        <taxon>Perkinsus</taxon>
    </lineage>
</organism>
<dbReference type="GO" id="GO:0032259">
    <property type="term" value="P:methylation"/>
    <property type="evidence" value="ECO:0007669"/>
    <property type="project" value="UniProtKB-KW"/>
</dbReference>
<evidence type="ECO:0000256" key="3">
    <source>
        <dbReference type="ARBA" id="ARBA00022679"/>
    </source>
</evidence>
<dbReference type="GO" id="GO:0003676">
    <property type="term" value="F:nucleic acid binding"/>
    <property type="evidence" value="ECO:0007669"/>
    <property type="project" value="InterPro"/>
</dbReference>
<evidence type="ECO:0000256" key="1">
    <source>
        <dbReference type="ARBA" id="ARBA00006149"/>
    </source>
</evidence>
<comment type="similarity">
    <text evidence="1">Belongs to the eukaryotic/archaeal PrmC-related family.</text>
</comment>
<sequence length="245" mass="26970">MASRWRQQPVYSPTSPELFEIGDGDPESGVTFYPPSDDTYLFLDVLHDEIERASAMDTLSGSGACILEVGPGSGVLSTYLVRALQSVGISAVSVALDVNIRACEATMKTARAVGVGPKIDVMVGDFIQSPRWLRYRPDIIICNPPYVPSPPEECNSTGIEASWAGGHRGREVIDKMIPVFAELLQPRDESTVPVLYFLLEKQNCPSEVCQMFQDLDCSGECVGKRQVRGELLYVYKFKKRLQSGV</sequence>
<dbReference type="EMBL" id="JAAPAO010000049">
    <property type="protein sequence ID" value="KAF4675306.1"/>
    <property type="molecule type" value="Genomic_DNA"/>
</dbReference>
<dbReference type="GO" id="GO:0008276">
    <property type="term" value="F:protein methyltransferase activity"/>
    <property type="evidence" value="ECO:0007669"/>
    <property type="project" value="TreeGrafter"/>
</dbReference>
<dbReference type="PROSITE" id="PS00092">
    <property type="entry name" value="N6_MTASE"/>
    <property type="match status" value="1"/>
</dbReference>
<evidence type="ECO:0000259" key="6">
    <source>
        <dbReference type="Pfam" id="PF05175"/>
    </source>
</evidence>
<evidence type="ECO:0000256" key="5">
    <source>
        <dbReference type="SAM" id="MobiDB-lite"/>
    </source>
</evidence>
<reference evidence="7 8" key="1">
    <citation type="submission" date="2020-04" db="EMBL/GenBank/DDBJ databases">
        <title>Perkinsus chesapeaki whole genome sequence.</title>
        <authorList>
            <person name="Bogema D.R."/>
        </authorList>
    </citation>
    <scope>NUCLEOTIDE SEQUENCE [LARGE SCALE GENOMIC DNA]</scope>
    <source>
        <strain evidence="7">ATCC PRA-425</strain>
    </source>
</reference>
<dbReference type="InterPro" id="IPR002052">
    <property type="entry name" value="DNA_methylase_N6_adenine_CS"/>
</dbReference>
<dbReference type="Pfam" id="PF05175">
    <property type="entry name" value="MTS"/>
    <property type="match status" value="1"/>
</dbReference>
<feature type="compositionally biased region" description="Polar residues" evidence="5">
    <location>
        <begin position="1"/>
        <end position="15"/>
    </location>
</feature>
<dbReference type="SUPFAM" id="SSF53335">
    <property type="entry name" value="S-adenosyl-L-methionine-dependent methyltransferases"/>
    <property type="match status" value="1"/>
</dbReference>
<dbReference type="CDD" id="cd02440">
    <property type="entry name" value="AdoMet_MTases"/>
    <property type="match status" value="1"/>
</dbReference>
<dbReference type="GO" id="GO:0035657">
    <property type="term" value="C:eRF1 methyltransferase complex"/>
    <property type="evidence" value="ECO:0007669"/>
    <property type="project" value="TreeGrafter"/>
</dbReference>
<dbReference type="InterPro" id="IPR029063">
    <property type="entry name" value="SAM-dependent_MTases_sf"/>
</dbReference>